<organism evidence="2 3">
    <name type="scientific">Eumeta variegata</name>
    <name type="common">Bagworm moth</name>
    <name type="synonym">Eumeta japonica</name>
    <dbReference type="NCBI Taxonomy" id="151549"/>
    <lineage>
        <taxon>Eukaryota</taxon>
        <taxon>Metazoa</taxon>
        <taxon>Ecdysozoa</taxon>
        <taxon>Arthropoda</taxon>
        <taxon>Hexapoda</taxon>
        <taxon>Insecta</taxon>
        <taxon>Pterygota</taxon>
        <taxon>Neoptera</taxon>
        <taxon>Endopterygota</taxon>
        <taxon>Lepidoptera</taxon>
        <taxon>Glossata</taxon>
        <taxon>Ditrysia</taxon>
        <taxon>Tineoidea</taxon>
        <taxon>Psychidae</taxon>
        <taxon>Oiketicinae</taxon>
        <taxon>Eumeta</taxon>
    </lineage>
</organism>
<dbReference type="Proteomes" id="UP000299102">
    <property type="component" value="Unassembled WGS sequence"/>
</dbReference>
<accession>A0A4C1UNG8</accession>
<feature type="region of interest" description="Disordered" evidence="1">
    <location>
        <begin position="243"/>
        <end position="280"/>
    </location>
</feature>
<name>A0A4C1UNG8_EUMVA</name>
<proteinExistence type="predicted"/>
<dbReference type="EMBL" id="BGZK01000201">
    <property type="protein sequence ID" value="GBP27975.1"/>
    <property type="molecule type" value="Genomic_DNA"/>
</dbReference>
<dbReference type="AlphaFoldDB" id="A0A4C1UNG8"/>
<protein>
    <submittedName>
        <fullName evidence="2">Uncharacterized protein</fullName>
    </submittedName>
</protein>
<evidence type="ECO:0000256" key="1">
    <source>
        <dbReference type="SAM" id="MobiDB-lite"/>
    </source>
</evidence>
<feature type="compositionally biased region" description="Basic and acidic residues" evidence="1">
    <location>
        <begin position="243"/>
        <end position="270"/>
    </location>
</feature>
<evidence type="ECO:0000313" key="2">
    <source>
        <dbReference type="EMBL" id="GBP27975.1"/>
    </source>
</evidence>
<sequence length="280" mass="31911">MQWPSVYRTDPTASSIRHNRSKHCSHQRDARRYQPPGRTDFIERAALRADRRYRVNLINRAVYGSNVILQAPINSGTEFYSYKGTFSTMLFILAATNYNIVEKCELNLPTPTHLQERNKAIPHLLGEAFALTKNMMKPFRGETHAKGTVERMFNYRLSRHFRNSGKAQLEFNIFLRITPLSESGAYTRTHLCVILLASTNRLSSSLCSRQKPAPLGALIAELVHRSRSKSVDVFSTGTVAGCVEHRGGRDTRDDRQDQGQRGRGEEETQRHPVRAAVRRE</sequence>
<reference evidence="2 3" key="1">
    <citation type="journal article" date="2019" name="Commun. Biol.">
        <title>The bagworm genome reveals a unique fibroin gene that provides high tensile strength.</title>
        <authorList>
            <person name="Kono N."/>
            <person name="Nakamura H."/>
            <person name="Ohtoshi R."/>
            <person name="Tomita M."/>
            <person name="Numata K."/>
            <person name="Arakawa K."/>
        </authorList>
    </citation>
    <scope>NUCLEOTIDE SEQUENCE [LARGE SCALE GENOMIC DNA]</scope>
</reference>
<dbReference type="STRING" id="151549.A0A4C1UNG8"/>
<evidence type="ECO:0000313" key="3">
    <source>
        <dbReference type="Proteomes" id="UP000299102"/>
    </source>
</evidence>
<keyword evidence="3" id="KW-1185">Reference proteome</keyword>
<comment type="caution">
    <text evidence="2">The sequence shown here is derived from an EMBL/GenBank/DDBJ whole genome shotgun (WGS) entry which is preliminary data.</text>
</comment>
<gene>
    <name evidence="2" type="ORF">EVAR_83606_1</name>
</gene>
<feature type="region of interest" description="Disordered" evidence="1">
    <location>
        <begin position="1"/>
        <end position="36"/>
    </location>
</feature>